<proteinExistence type="predicted"/>
<name>A0AA38CDS7_TAXCH</name>
<comment type="caution">
    <text evidence="1">The sequence shown here is derived from an EMBL/GenBank/DDBJ whole genome shotgun (WGS) entry which is preliminary data.</text>
</comment>
<feature type="non-terminal residue" evidence="1">
    <location>
        <position position="1"/>
    </location>
</feature>
<gene>
    <name evidence="1" type="ORF">KI387_029717</name>
</gene>
<organism evidence="1 2">
    <name type="scientific">Taxus chinensis</name>
    <name type="common">Chinese yew</name>
    <name type="synonym">Taxus wallichiana var. chinensis</name>
    <dbReference type="NCBI Taxonomy" id="29808"/>
    <lineage>
        <taxon>Eukaryota</taxon>
        <taxon>Viridiplantae</taxon>
        <taxon>Streptophyta</taxon>
        <taxon>Embryophyta</taxon>
        <taxon>Tracheophyta</taxon>
        <taxon>Spermatophyta</taxon>
        <taxon>Pinopsida</taxon>
        <taxon>Pinidae</taxon>
        <taxon>Conifers II</taxon>
        <taxon>Cupressales</taxon>
        <taxon>Taxaceae</taxon>
        <taxon>Taxus</taxon>
    </lineage>
</organism>
<dbReference type="EMBL" id="JAHRHJ020000010">
    <property type="protein sequence ID" value="KAH9298035.1"/>
    <property type="molecule type" value="Genomic_DNA"/>
</dbReference>
<keyword evidence="2" id="KW-1185">Reference proteome</keyword>
<dbReference type="Proteomes" id="UP000824469">
    <property type="component" value="Unassembled WGS sequence"/>
</dbReference>
<protein>
    <submittedName>
        <fullName evidence="1">Uncharacterized protein</fullName>
    </submittedName>
</protein>
<evidence type="ECO:0000313" key="1">
    <source>
        <dbReference type="EMBL" id="KAH9298035.1"/>
    </source>
</evidence>
<reference evidence="1 2" key="1">
    <citation type="journal article" date="2021" name="Nat. Plants">
        <title>The Taxus genome provides insights into paclitaxel biosynthesis.</title>
        <authorList>
            <person name="Xiong X."/>
            <person name="Gou J."/>
            <person name="Liao Q."/>
            <person name="Li Y."/>
            <person name="Zhou Q."/>
            <person name="Bi G."/>
            <person name="Li C."/>
            <person name="Du R."/>
            <person name="Wang X."/>
            <person name="Sun T."/>
            <person name="Guo L."/>
            <person name="Liang H."/>
            <person name="Lu P."/>
            <person name="Wu Y."/>
            <person name="Zhang Z."/>
            <person name="Ro D.K."/>
            <person name="Shang Y."/>
            <person name="Huang S."/>
            <person name="Yan J."/>
        </authorList>
    </citation>
    <scope>NUCLEOTIDE SEQUENCE [LARGE SCALE GENOMIC DNA]</scope>
    <source>
        <strain evidence="1">Ta-2019</strain>
    </source>
</reference>
<evidence type="ECO:0000313" key="2">
    <source>
        <dbReference type="Proteomes" id="UP000824469"/>
    </source>
</evidence>
<sequence length="96" mass="11069">IKETNYNIILGRPWIHRMKAIPSMIFQEVRFVHLGKVFVAQDDPNPFNIHLSILKKKPRVHNEFELPANQLNMPNSSKGLIPTSKLVSMTKLEPPK</sequence>
<dbReference type="AlphaFoldDB" id="A0AA38CDS7"/>
<accession>A0AA38CDS7</accession>
<feature type="non-terminal residue" evidence="1">
    <location>
        <position position="96"/>
    </location>
</feature>